<keyword evidence="5 8" id="KW-0472">Membrane</keyword>
<feature type="transmembrane region" description="Helical" evidence="8">
    <location>
        <begin position="217"/>
        <end position="242"/>
    </location>
</feature>
<feature type="compositionally biased region" description="Polar residues" evidence="7">
    <location>
        <begin position="67"/>
        <end position="78"/>
    </location>
</feature>
<evidence type="ECO:0000256" key="4">
    <source>
        <dbReference type="ARBA" id="ARBA00022989"/>
    </source>
</evidence>
<evidence type="ECO:0000256" key="2">
    <source>
        <dbReference type="ARBA" id="ARBA00022448"/>
    </source>
</evidence>
<evidence type="ECO:0000313" key="11">
    <source>
        <dbReference type="Proteomes" id="UP001234178"/>
    </source>
</evidence>
<comment type="similarity">
    <text evidence="6">Belongs to the major facilitator superfamily. Spinster (TC 2.A.1.49) family.</text>
</comment>
<organism evidence="10 11">
    <name type="scientific">Daphnia magna</name>
    <dbReference type="NCBI Taxonomy" id="35525"/>
    <lineage>
        <taxon>Eukaryota</taxon>
        <taxon>Metazoa</taxon>
        <taxon>Ecdysozoa</taxon>
        <taxon>Arthropoda</taxon>
        <taxon>Crustacea</taxon>
        <taxon>Branchiopoda</taxon>
        <taxon>Diplostraca</taxon>
        <taxon>Cladocera</taxon>
        <taxon>Anomopoda</taxon>
        <taxon>Daphniidae</taxon>
        <taxon>Daphnia</taxon>
    </lineage>
</organism>
<feature type="transmembrane region" description="Helical" evidence="8">
    <location>
        <begin position="130"/>
        <end position="151"/>
    </location>
</feature>
<dbReference type="SUPFAM" id="SSF103473">
    <property type="entry name" value="MFS general substrate transporter"/>
    <property type="match status" value="1"/>
</dbReference>
<comment type="subcellular location">
    <subcellularLocation>
        <location evidence="1">Membrane</location>
        <topology evidence="1">Multi-pass membrane protein</topology>
    </subcellularLocation>
</comment>
<evidence type="ECO:0000259" key="9">
    <source>
        <dbReference type="PROSITE" id="PS50850"/>
    </source>
</evidence>
<evidence type="ECO:0000313" key="10">
    <source>
        <dbReference type="EMBL" id="KAK4005352.1"/>
    </source>
</evidence>
<dbReference type="InterPro" id="IPR020846">
    <property type="entry name" value="MFS_dom"/>
</dbReference>
<gene>
    <name evidence="10" type="ORF">OUZ56_007067</name>
</gene>
<dbReference type="Pfam" id="PF07690">
    <property type="entry name" value="MFS_1"/>
    <property type="match status" value="1"/>
</dbReference>
<dbReference type="PROSITE" id="PS50850">
    <property type="entry name" value="MFS"/>
    <property type="match status" value="1"/>
</dbReference>
<feature type="domain" description="Major facilitator superfamily (MFS) profile" evidence="9">
    <location>
        <begin position="93"/>
        <end position="542"/>
    </location>
</feature>
<protein>
    <recommendedName>
        <fullName evidence="9">Major facilitator superfamily (MFS) profile domain-containing protein</fullName>
    </recommendedName>
</protein>
<dbReference type="InterPro" id="IPR011701">
    <property type="entry name" value="MFS"/>
</dbReference>
<feature type="transmembrane region" description="Helical" evidence="8">
    <location>
        <begin position="518"/>
        <end position="542"/>
    </location>
</feature>
<keyword evidence="11" id="KW-1185">Reference proteome</keyword>
<sequence length="598" mass="64306">MDSTNVNEQVPVQNGSYQTQPEETQNSIFDSHQKTDSYKQSLSSSSSTSLVAGDSSLDSTKQKPSDDSGTPSISCSTKTSDEVKKMSTRQYATVIILCYVNLLKYIDRFTIAGILPEVQCAFGISDAQGGLLSTAFIASYMIFSPIFGYLGDRFSRRIIMGVGITFWGVSNLAGSFSETYGLLLTSRILVGIGESMFSTVSPTIISDVCKGDVRSKFLILYYIAVPVGSGLGFIVGAAMASAFGSWQWGLRVTPVLGFVAVLLIVFVVQEPPRGEAEGSKLSATSYWDDLKYLGKNKTYIFATAGGTLTSFVAGAMAWWGPKFIALGQATTKGEDVSYAKVSSIVGAEAALAGIIGVATGSLLGQKLRKRYPTADPQVCAWSMLIAAPLFYWGCYVAAGPPIPTYVILFFAQWLLNVNWAPVGDILLYVVIPTRRATAEGFFILISHALGDAGSPYITGLVSDSFKASLTAASETKMPSYDYYGGAMMLDESSASNNCSGSSFIDPETVDIDFLSLQYAFLIGTIIAELSAVFFFASAWYIVKDKALVDKAVTENNEMKRLEMTEQQTKFTAAKPAVPQMNLSTALPEDACDVLALKT</sequence>
<accession>A0ABQ9YXH5</accession>
<feature type="compositionally biased region" description="Polar residues" evidence="7">
    <location>
        <begin position="1"/>
        <end position="30"/>
    </location>
</feature>
<feature type="transmembrane region" description="Helical" evidence="8">
    <location>
        <begin position="248"/>
        <end position="268"/>
    </location>
</feature>
<feature type="compositionally biased region" description="Low complexity" evidence="7">
    <location>
        <begin position="38"/>
        <end position="57"/>
    </location>
</feature>
<evidence type="ECO:0000256" key="3">
    <source>
        <dbReference type="ARBA" id="ARBA00022692"/>
    </source>
</evidence>
<feature type="transmembrane region" description="Helical" evidence="8">
    <location>
        <begin position="339"/>
        <end position="358"/>
    </location>
</feature>
<dbReference type="InterPro" id="IPR036259">
    <property type="entry name" value="MFS_trans_sf"/>
</dbReference>
<dbReference type="PANTHER" id="PTHR23505:SF79">
    <property type="entry name" value="PROTEIN SPINSTER"/>
    <property type="match status" value="1"/>
</dbReference>
<keyword evidence="2" id="KW-0813">Transport</keyword>
<feature type="transmembrane region" description="Helical" evidence="8">
    <location>
        <begin position="299"/>
        <end position="319"/>
    </location>
</feature>
<keyword evidence="4 8" id="KW-1133">Transmembrane helix</keyword>
<proteinExistence type="inferred from homology"/>
<comment type="caution">
    <text evidence="10">The sequence shown here is derived from an EMBL/GenBank/DDBJ whole genome shotgun (WGS) entry which is preliminary data.</text>
</comment>
<name>A0ABQ9YXH5_9CRUS</name>
<evidence type="ECO:0000256" key="8">
    <source>
        <dbReference type="SAM" id="Phobius"/>
    </source>
</evidence>
<feature type="transmembrane region" description="Helical" evidence="8">
    <location>
        <begin position="378"/>
        <end position="398"/>
    </location>
</feature>
<dbReference type="EMBL" id="JAOYFB010000001">
    <property type="protein sequence ID" value="KAK4005352.1"/>
    <property type="molecule type" value="Genomic_DNA"/>
</dbReference>
<feature type="transmembrane region" description="Helical" evidence="8">
    <location>
        <begin position="441"/>
        <end position="461"/>
    </location>
</feature>
<evidence type="ECO:0000256" key="7">
    <source>
        <dbReference type="SAM" id="MobiDB-lite"/>
    </source>
</evidence>
<evidence type="ECO:0000256" key="6">
    <source>
        <dbReference type="ARBA" id="ARBA00024338"/>
    </source>
</evidence>
<dbReference type="Gene3D" id="1.20.1250.20">
    <property type="entry name" value="MFS general substrate transporter like domains"/>
    <property type="match status" value="1"/>
</dbReference>
<feature type="region of interest" description="Disordered" evidence="7">
    <location>
        <begin position="1"/>
        <end position="79"/>
    </location>
</feature>
<dbReference type="PANTHER" id="PTHR23505">
    <property type="entry name" value="SPINSTER"/>
    <property type="match status" value="1"/>
</dbReference>
<evidence type="ECO:0000256" key="1">
    <source>
        <dbReference type="ARBA" id="ARBA00004141"/>
    </source>
</evidence>
<keyword evidence="3 8" id="KW-0812">Transmembrane</keyword>
<dbReference type="CDD" id="cd17328">
    <property type="entry name" value="MFS_spinster_like"/>
    <property type="match status" value="1"/>
</dbReference>
<dbReference type="Proteomes" id="UP001234178">
    <property type="component" value="Unassembled WGS sequence"/>
</dbReference>
<reference evidence="10 11" key="1">
    <citation type="journal article" date="2023" name="Nucleic Acids Res.">
        <title>The hologenome of Daphnia magna reveals possible DNA methylation and microbiome-mediated evolution of the host genome.</title>
        <authorList>
            <person name="Chaturvedi A."/>
            <person name="Li X."/>
            <person name="Dhandapani V."/>
            <person name="Marshall H."/>
            <person name="Kissane S."/>
            <person name="Cuenca-Cambronero M."/>
            <person name="Asole G."/>
            <person name="Calvet F."/>
            <person name="Ruiz-Romero M."/>
            <person name="Marangio P."/>
            <person name="Guigo R."/>
            <person name="Rago D."/>
            <person name="Mirbahai L."/>
            <person name="Eastwood N."/>
            <person name="Colbourne J.K."/>
            <person name="Zhou J."/>
            <person name="Mallon E."/>
            <person name="Orsini L."/>
        </authorList>
    </citation>
    <scope>NUCLEOTIDE SEQUENCE [LARGE SCALE GENOMIC DNA]</scope>
    <source>
        <strain evidence="10">LRV0_1</strain>
    </source>
</reference>
<evidence type="ECO:0000256" key="5">
    <source>
        <dbReference type="ARBA" id="ARBA00023136"/>
    </source>
</evidence>
<feature type="transmembrane region" description="Helical" evidence="8">
    <location>
        <begin position="404"/>
        <end position="429"/>
    </location>
</feature>
<dbReference type="InterPro" id="IPR044770">
    <property type="entry name" value="MFS_spinster-like"/>
</dbReference>